<dbReference type="Proteomes" id="UP000648801">
    <property type="component" value="Unassembled WGS sequence"/>
</dbReference>
<dbReference type="InterPro" id="IPR050437">
    <property type="entry name" value="Ribos_protein_bS1-like"/>
</dbReference>
<evidence type="ECO:0000259" key="9">
    <source>
        <dbReference type="PROSITE" id="PS50126"/>
    </source>
</evidence>
<dbReference type="FunFam" id="2.40.50.140:FF:000051">
    <property type="entry name" value="RNA-binding transcriptional accessory protein"/>
    <property type="match status" value="1"/>
</dbReference>
<feature type="domain" description="S1 motif" evidence="9">
    <location>
        <begin position="56"/>
        <end position="119"/>
    </location>
</feature>
<evidence type="ECO:0000313" key="10">
    <source>
        <dbReference type="EMBL" id="GGA64562.1"/>
    </source>
</evidence>
<comment type="caution">
    <text evidence="10">The sequence shown here is derived from an EMBL/GenBank/DDBJ whole genome shotgun (WGS) entry which is preliminary data.</text>
</comment>
<dbReference type="NCBIfam" id="NF004952">
    <property type="entry name" value="PRK06299.1-2"/>
    <property type="match status" value="1"/>
</dbReference>
<evidence type="ECO:0000256" key="2">
    <source>
        <dbReference type="ARBA" id="ARBA00022737"/>
    </source>
</evidence>
<keyword evidence="11" id="KW-1185">Reference proteome</keyword>
<gene>
    <name evidence="10" type="primary">rpsA</name>
    <name evidence="10" type="ORF">GCM10011507_15220</name>
</gene>
<feature type="domain" description="S1 motif" evidence="9">
    <location>
        <begin position="308"/>
        <end position="378"/>
    </location>
</feature>
<dbReference type="PRINTS" id="PR00681">
    <property type="entry name" value="RIBOSOMALS1"/>
</dbReference>
<keyword evidence="4 7" id="KW-0689">Ribosomal protein</keyword>
<dbReference type="SMART" id="SM00316">
    <property type="entry name" value="S1"/>
    <property type="match status" value="6"/>
</dbReference>
<accession>A0A916RP34</accession>
<comment type="function">
    <text evidence="6 7">Binds mRNA; thus facilitating recognition of the initiation point. It is needed to translate mRNA with a short Shine-Dalgarno (SD) purine-rich sequence.</text>
</comment>
<keyword evidence="5 7" id="KW-0687">Ribonucleoprotein</keyword>
<dbReference type="PROSITE" id="PS50126">
    <property type="entry name" value="S1"/>
    <property type="match status" value="5"/>
</dbReference>
<dbReference type="FunFam" id="2.40.50.140:FF:000011">
    <property type="entry name" value="30S ribosomal protein S1"/>
    <property type="match status" value="1"/>
</dbReference>
<dbReference type="InterPro" id="IPR000110">
    <property type="entry name" value="Ribosomal_bS1"/>
</dbReference>
<dbReference type="InterPro" id="IPR003029">
    <property type="entry name" value="S1_domain"/>
</dbReference>
<reference evidence="10" key="2">
    <citation type="submission" date="2020-09" db="EMBL/GenBank/DDBJ databases">
        <authorList>
            <person name="Sun Q."/>
            <person name="Zhou Y."/>
        </authorList>
    </citation>
    <scope>NUCLEOTIDE SEQUENCE</scope>
    <source>
        <strain evidence="10">CGMCC 1.15447</strain>
    </source>
</reference>
<dbReference type="InterPro" id="IPR035104">
    <property type="entry name" value="Ribosomal_protein_S1-like"/>
</dbReference>
<feature type="region of interest" description="Disordered" evidence="8">
    <location>
        <begin position="1"/>
        <end position="35"/>
    </location>
</feature>
<name>A0A916RP34_9BACT</name>
<dbReference type="InterPro" id="IPR012340">
    <property type="entry name" value="NA-bd_OB-fold"/>
</dbReference>
<dbReference type="Gene3D" id="2.40.50.140">
    <property type="entry name" value="Nucleic acid-binding proteins"/>
    <property type="match status" value="5"/>
</dbReference>
<dbReference type="SUPFAM" id="SSF50249">
    <property type="entry name" value="Nucleic acid-binding proteins"/>
    <property type="match status" value="5"/>
</dbReference>
<feature type="domain" description="S1 motif" evidence="9">
    <location>
        <begin position="223"/>
        <end position="291"/>
    </location>
</feature>
<dbReference type="AlphaFoldDB" id="A0A916RP34"/>
<feature type="domain" description="S1 motif" evidence="9">
    <location>
        <begin position="395"/>
        <end position="465"/>
    </location>
</feature>
<dbReference type="Pfam" id="PF00575">
    <property type="entry name" value="S1"/>
    <property type="match status" value="4"/>
</dbReference>
<dbReference type="RefSeq" id="WP_188758659.1">
    <property type="nucleotide sequence ID" value="NZ_BMJB01000001.1"/>
</dbReference>
<dbReference type="PANTHER" id="PTHR10724">
    <property type="entry name" value="30S RIBOSOMAL PROTEIN S1"/>
    <property type="match status" value="1"/>
</dbReference>
<dbReference type="GO" id="GO:0003735">
    <property type="term" value="F:structural constituent of ribosome"/>
    <property type="evidence" value="ECO:0007669"/>
    <property type="project" value="InterPro"/>
</dbReference>
<sequence>MSNPGIPETETRIETNEPAETSESAVSNETSESNESFDAILSEYEHSHQHRTGEAGGRMEGTVVAVTAEWVFVDIGFKAEGVLPAAVFASAGEMVAPGDKLLVTVKGRNDEGYLELSRMRVEQPKDWSALERAFAEKAVIAGTVTGVVKGGLSVDVGVRAFMPASRSGVRDAAEMEKLVGQEVRCRITKLDAADEDVVVDRRGVLEEEERSTKERRFSEVREGDIVSGTVRSLADYGAFVDIGGVDGLLHVSDIAWTRVKSPADVLSVGQQVEAKVLKVDGAARRISLGMKQLQQHPWDAAAGKYVAGERVRGTVTRAADFGAFVELEPGVEGMVHVSEMSWAKKVRKASDMLKVGDVVEVMILGVNQEERRMSLGLKQALGDPWADIAAKFPVGSAVEGTVASFTKFGAFVQVAEGVEGMIHVSEISAEKRVERPQDVLRAGQVVKAKVLDVDREKRQMRLSMKQLVPTGLDEYIAEHKLGDVVTGRLMEIADGHATVELGEGIIASGRVSVPAAPSEQSVSVGQVDLSSLSSMLAAKWKSGPAASEAKSEPVRVGQIRSFKITLLDRGAKRIEVRLV</sequence>
<dbReference type="GO" id="GO:0006412">
    <property type="term" value="P:translation"/>
    <property type="evidence" value="ECO:0007669"/>
    <property type="project" value="InterPro"/>
</dbReference>
<evidence type="ECO:0000256" key="6">
    <source>
        <dbReference type="ARBA" id="ARBA00025604"/>
    </source>
</evidence>
<dbReference type="FunFam" id="2.40.50.140:FF:000103">
    <property type="entry name" value="protein RRP5 homolog"/>
    <property type="match status" value="1"/>
</dbReference>
<dbReference type="PIRSF" id="PIRSF002111">
    <property type="entry name" value="RpsA"/>
    <property type="match status" value="1"/>
</dbReference>
<dbReference type="CDD" id="cd05688">
    <property type="entry name" value="S1_RPS1_repeat_ec3"/>
    <property type="match status" value="1"/>
</dbReference>
<keyword evidence="3 7" id="KW-0694">RNA-binding</keyword>
<comment type="similarity">
    <text evidence="1 7">Belongs to the bacterial ribosomal protein bS1 family.</text>
</comment>
<reference evidence="10" key="1">
    <citation type="journal article" date="2014" name="Int. J. Syst. Evol. Microbiol.">
        <title>Complete genome sequence of Corynebacterium casei LMG S-19264T (=DSM 44701T), isolated from a smear-ripened cheese.</title>
        <authorList>
            <consortium name="US DOE Joint Genome Institute (JGI-PGF)"/>
            <person name="Walter F."/>
            <person name="Albersmeier A."/>
            <person name="Kalinowski J."/>
            <person name="Ruckert C."/>
        </authorList>
    </citation>
    <scope>NUCLEOTIDE SEQUENCE</scope>
    <source>
        <strain evidence="10">CGMCC 1.15447</strain>
    </source>
</reference>
<dbReference type="PANTHER" id="PTHR10724:SF7">
    <property type="entry name" value="SMALL RIBOSOMAL SUBUNIT PROTEIN BS1C"/>
    <property type="match status" value="1"/>
</dbReference>
<protein>
    <recommendedName>
        <fullName evidence="7">30S ribosomal protein S1</fullName>
    </recommendedName>
</protein>
<dbReference type="GO" id="GO:0022627">
    <property type="term" value="C:cytosolic small ribosomal subunit"/>
    <property type="evidence" value="ECO:0007669"/>
    <property type="project" value="TreeGrafter"/>
</dbReference>
<dbReference type="CDD" id="cd04465">
    <property type="entry name" value="S1_RPS1_repeat_ec2_hs2"/>
    <property type="match status" value="1"/>
</dbReference>
<evidence type="ECO:0000256" key="7">
    <source>
        <dbReference type="PIRNR" id="PIRNR002111"/>
    </source>
</evidence>
<evidence type="ECO:0000256" key="8">
    <source>
        <dbReference type="SAM" id="MobiDB-lite"/>
    </source>
</evidence>
<dbReference type="EMBL" id="BMJB01000001">
    <property type="protein sequence ID" value="GGA64562.1"/>
    <property type="molecule type" value="Genomic_DNA"/>
</dbReference>
<feature type="domain" description="S1 motif" evidence="9">
    <location>
        <begin position="137"/>
        <end position="202"/>
    </location>
</feature>
<evidence type="ECO:0000256" key="3">
    <source>
        <dbReference type="ARBA" id="ARBA00022884"/>
    </source>
</evidence>
<dbReference type="GO" id="GO:0003729">
    <property type="term" value="F:mRNA binding"/>
    <property type="evidence" value="ECO:0007669"/>
    <property type="project" value="UniProtKB-ARBA"/>
</dbReference>
<organism evidence="10 11">
    <name type="scientific">Edaphobacter acidisoli</name>
    <dbReference type="NCBI Taxonomy" id="2040573"/>
    <lineage>
        <taxon>Bacteria</taxon>
        <taxon>Pseudomonadati</taxon>
        <taxon>Acidobacteriota</taxon>
        <taxon>Terriglobia</taxon>
        <taxon>Terriglobales</taxon>
        <taxon>Acidobacteriaceae</taxon>
        <taxon>Edaphobacter</taxon>
    </lineage>
</organism>
<evidence type="ECO:0000256" key="5">
    <source>
        <dbReference type="ARBA" id="ARBA00023274"/>
    </source>
</evidence>
<evidence type="ECO:0000313" key="11">
    <source>
        <dbReference type="Proteomes" id="UP000648801"/>
    </source>
</evidence>
<feature type="compositionally biased region" description="Polar residues" evidence="8">
    <location>
        <begin position="18"/>
        <end position="35"/>
    </location>
</feature>
<evidence type="ECO:0000256" key="1">
    <source>
        <dbReference type="ARBA" id="ARBA00006767"/>
    </source>
</evidence>
<evidence type="ECO:0000256" key="4">
    <source>
        <dbReference type="ARBA" id="ARBA00022980"/>
    </source>
</evidence>
<proteinExistence type="inferred from homology"/>
<keyword evidence="2" id="KW-0677">Repeat</keyword>